<comment type="caution">
    <text evidence="2">The sequence shown here is derived from an EMBL/GenBank/DDBJ whole genome shotgun (WGS) entry which is preliminary data.</text>
</comment>
<evidence type="ECO:0000313" key="2">
    <source>
        <dbReference type="EMBL" id="GIY97437.1"/>
    </source>
</evidence>
<sequence>MRELQGGQSERGVEVCREWLGRVGSMYLAKLSSEVSLTKDENGRKQLKKSSEQKAEQNRKVSVSSS</sequence>
<organism evidence="2 3">
    <name type="scientific">Caerostris extrusa</name>
    <name type="common">Bark spider</name>
    <name type="synonym">Caerostris bankana</name>
    <dbReference type="NCBI Taxonomy" id="172846"/>
    <lineage>
        <taxon>Eukaryota</taxon>
        <taxon>Metazoa</taxon>
        <taxon>Ecdysozoa</taxon>
        <taxon>Arthropoda</taxon>
        <taxon>Chelicerata</taxon>
        <taxon>Arachnida</taxon>
        <taxon>Araneae</taxon>
        <taxon>Araneomorphae</taxon>
        <taxon>Entelegynae</taxon>
        <taxon>Araneoidea</taxon>
        <taxon>Araneidae</taxon>
        <taxon>Caerostris</taxon>
    </lineage>
</organism>
<dbReference type="Proteomes" id="UP001054945">
    <property type="component" value="Unassembled WGS sequence"/>
</dbReference>
<accession>A0AAV4XQV7</accession>
<evidence type="ECO:0000313" key="3">
    <source>
        <dbReference type="Proteomes" id="UP001054945"/>
    </source>
</evidence>
<reference evidence="2 3" key="1">
    <citation type="submission" date="2021-06" db="EMBL/GenBank/DDBJ databases">
        <title>Caerostris extrusa draft genome.</title>
        <authorList>
            <person name="Kono N."/>
            <person name="Arakawa K."/>
        </authorList>
    </citation>
    <scope>NUCLEOTIDE SEQUENCE [LARGE SCALE GENOMIC DNA]</scope>
</reference>
<dbReference type="AlphaFoldDB" id="A0AAV4XQV7"/>
<feature type="compositionally biased region" description="Basic and acidic residues" evidence="1">
    <location>
        <begin position="38"/>
        <end position="59"/>
    </location>
</feature>
<protein>
    <submittedName>
        <fullName evidence="2">Uncharacterized protein</fullName>
    </submittedName>
</protein>
<gene>
    <name evidence="2" type="ORF">CEXT_491911</name>
</gene>
<feature type="region of interest" description="Disordered" evidence="1">
    <location>
        <begin position="38"/>
        <end position="66"/>
    </location>
</feature>
<name>A0AAV4XQV7_CAEEX</name>
<evidence type="ECO:0000256" key="1">
    <source>
        <dbReference type="SAM" id="MobiDB-lite"/>
    </source>
</evidence>
<keyword evidence="3" id="KW-1185">Reference proteome</keyword>
<dbReference type="EMBL" id="BPLR01018157">
    <property type="protein sequence ID" value="GIY97437.1"/>
    <property type="molecule type" value="Genomic_DNA"/>
</dbReference>
<proteinExistence type="predicted"/>